<organism evidence="2 3">
    <name type="scientific">Piloderma croceum (strain F 1598)</name>
    <dbReference type="NCBI Taxonomy" id="765440"/>
    <lineage>
        <taxon>Eukaryota</taxon>
        <taxon>Fungi</taxon>
        <taxon>Dikarya</taxon>
        <taxon>Basidiomycota</taxon>
        <taxon>Agaricomycotina</taxon>
        <taxon>Agaricomycetes</taxon>
        <taxon>Agaricomycetidae</taxon>
        <taxon>Atheliales</taxon>
        <taxon>Atheliaceae</taxon>
        <taxon>Piloderma</taxon>
    </lineage>
</organism>
<gene>
    <name evidence="2" type="ORF">PILCRDRAFT_738734</name>
</gene>
<dbReference type="EMBL" id="KN833114">
    <property type="protein sequence ID" value="KIM72668.1"/>
    <property type="molecule type" value="Genomic_DNA"/>
</dbReference>
<keyword evidence="1" id="KW-0812">Transmembrane</keyword>
<dbReference type="InParanoid" id="A0A0C3AFV1"/>
<reference evidence="2 3" key="1">
    <citation type="submission" date="2014-04" db="EMBL/GenBank/DDBJ databases">
        <authorList>
            <consortium name="DOE Joint Genome Institute"/>
            <person name="Kuo A."/>
            <person name="Tarkka M."/>
            <person name="Buscot F."/>
            <person name="Kohler A."/>
            <person name="Nagy L.G."/>
            <person name="Floudas D."/>
            <person name="Copeland A."/>
            <person name="Barry K.W."/>
            <person name="Cichocki N."/>
            <person name="Veneault-Fourrey C."/>
            <person name="LaButti K."/>
            <person name="Lindquist E.A."/>
            <person name="Lipzen A."/>
            <person name="Lundell T."/>
            <person name="Morin E."/>
            <person name="Murat C."/>
            <person name="Sun H."/>
            <person name="Tunlid A."/>
            <person name="Henrissat B."/>
            <person name="Grigoriev I.V."/>
            <person name="Hibbett D.S."/>
            <person name="Martin F."/>
            <person name="Nordberg H.P."/>
            <person name="Cantor M.N."/>
            <person name="Hua S.X."/>
        </authorList>
    </citation>
    <scope>NUCLEOTIDE SEQUENCE [LARGE SCALE GENOMIC DNA]</scope>
    <source>
        <strain evidence="2 3">F 1598</strain>
    </source>
</reference>
<keyword evidence="1" id="KW-0472">Membrane</keyword>
<sequence length="221" mass="23905">MNDKVSSAETSWMIIPFTGSCPCNVLSLSFISTALGSGITLYVTHEHDRVNVTITLDGNSNSTTIKIIDPDTRGIELYNISIYDVQSLPFGDHNVTVRAPTNGTDQLWFDYAAVNDGNSVSSSSGSRHSVPNLGAIIGGAIGSLTVLILGSVVMRRRWRQRKRPMPDLDLEQNPASVDSASTGVFAMLKVYKNIVCFLNNKASVSDGNKTLVSLLLHLSCR</sequence>
<evidence type="ECO:0000313" key="2">
    <source>
        <dbReference type="EMBL" id="KIM72668.1"/>
    </source>
</evidence>
<evidence type="ECO:0000313" key="3">
    <source>
        <dbReference type="Proteomes" id="UP000054166"/>
    </source>
</evidence>
<dbReference type="HOGENOM" id="CLU_1251093_0_0_1"/>
<protein>
    <submittedName>
        <fullName evidence="2">Uncharacterized protein</fullName>
    </submittedName>
</protein>
<dbReference type="Proteomes" id="UP000054166">
    <property type="component" value="Unassembled WGS sequence"/>
</dbReference>
<accession>A0A0C3AFV1</accession>
<dbReference type="AlphaFoldDB" id="A0A0C3AFV1"/>
<evidence type="ECO:0000256" key="1">
    <source>
        <dbReference type="SAM" id="Phobius"/>
    </source>
</evidence>
<dbReference type="PROSITE" id="PS51257">
    <property type="entry name" value="PROKAR_LIPOPROTEIN"/>
    <property type="match status" value="1"/>
</dbReference>
<keyword evidence="1" id="KW-1133">Transmembrane helix</keyword>
<keyword evidence="3" id="KW-1185">Reference proteome</keyword>
<dbReference type="OrthoDB" id="2872628at2759"/>
<reference evidence="3" key="2">
    <citation type="submission" date="2015-01" db="EMBL/GenBank/DDBJ databases">
        <title>Evolutionary Origins and Diversification of the Mycorrhizal Mutualists.</title>
        <authorList>
            <consortium name="DOE Joint Genome Institute"/>
            <consortium name="Mycorrhizal Genomics Consortium"/>
            <person name="Kohler A."/>
            <person name="Kuo A."/>
            <person name="Nagy L.G."/>
            <person name="Floudas D."/>
            <person name="Copeland A."/>
            <person name="Barry K.W."/>
            <person name="Cichocki N."/>
            <person name="Veneault-Fourrey C."/>
            <person name="LaButti K."/>
            <person name="Lindquist E.A."/>
            <person name="Lipzen A."/>
            <person name="Lundell T."/>
            <person name="Morin E."/>
            <person name="Murat C."/>
            <person name="Riley R."/>
            <person name="Ohm R."/>
            <person name="Sun H."/>
            <person name="Tunlid A."/>
            <person name="Henrissat B."/>
            <person name="Grigoriev I.V."/>
            <person name="Hibbett D.S."/>
            <person name="Martin F."/>
        </authorList>
    </citation>
    <scope>NUCLEOTIDE SEQUENCE [LARGE SCALE GENOMIC DNA]</scope>
    <source>
        <strain evidence="3">F 1598</strain>
    </source>
</reference>
<feature type="transmembrane region" description="Helical" evidence="1">
    <location>
        <begin position="133"/>
        <end position="154"/>
    </location>
</feature>
<name>A0A0C3AFV1_PILCF</name>
<proteinExistence type="predicted"/>